<feature type="transmembrane region" description="Helical" evidence="1">
    <location>
        <begin position="21"/>
        <end position="43"/>
    </location>
</feature>
<name>A0A1U7LXF1_9FIRM</name>
<comment type="caution">
    <text evidence="2">The sequence shown here is derived from an EMBL/GenBank/DDBJ whole genome shotgun (WGS) entry which is preliminary data.</text>
</comment>
<keyword evidence="1" id="KW-1133">Transmembrane helix</keyword>
<dbReference type="Pfam" id="PF12666">
    <property type="entry name" value="PrgI"/>
    <property type="match status" value="1"/>
</dbReference>
<dbReference type="EMBL" id="MJIH01000008">
    <property type="protein sequence ID" value="OLR61615.1"/>
    <property type="molecule type" value="Genomic_DNA"/>
</dbReference>
<gene>
    <name evidence="2" type="ORF">BIV18_09680</name>
</gene>
<protein>
    <recommendedName>
        <fullName evidence="4">PrgI family protein</fullName>
    </recommendedName>
</protein>
<keyword evidence="1" id="KW-0812">Transmembrane</keyword>
<feature type="transmembrane region" description="Helical" evidence="1">
    <location>
        <begin position="49"/>
        <end position="69"/>
    </location>
</feature>
<dbReference type="InterPro" id="IPR024414">
    <property type="entry name" value="Uncharacterised_PrgI"/>
</dbReference>
<keyword evidence="3" id="KW-1185">Reference proteome</keyword>
<accession>A0A1U7LXF1</accession>
<evidence type="ECO:0000313" key="2">
    <source>
        <dbReference type="EMBL" id="OLR61615.1"/>
    </source>
</evidence>
<evidence type="ECO:0000313" key="3">
    <source>
        <dbReference type="Proteomes" id="UP000187166"/>
    </source>
</evidence>
<dbReference type="Proteomes" id="UP000187166">
    <property type="component" value="Unassembled WGS sequence"/>
</dbReference>
<evidence type="ECO:0000256" key="1">
    <source>
        <dbReference type="SAM" id="Phobius"/>
    </source>
</evidence>
<evidence type="ECO:0008006" key="4">
    <source>
        <dbReference type="Google" id="ProtNLM"/>
    </source>
</evidence>
<keyword evidence="1" id="KW-0472">Membrane</keyword>
<dbReference type="STRING" id="1465756.BIV18_09680"/>
<sequence>MKIYNMPSDVNEKEKIIGGLFTWRQFLWILAGTLTGLGVFALFGQVIGAVPALILGLACIGASLPFVFYKKHEIYLFEYLKRKHLFKKSIKYLPFKVLVRDKDKK</sequence>
<dbReference type="AlphaFoldDB" id="A0A1U7LXF1"/>
<organism evidence="2 3">
    <name type="scientific">Peptoniphilus porci</name>
    <dbReference type="NCBI Taxonomy" id="2652280"/>
    <lineage>
        <taxon>Bacteria</taxon>
        <taxon>Bacillati</taxon>
        <taxon>Bacillota</taxon>
        <taxon>Tissierellia</taxon>
        <taxon>Tissierellales</taxon>
        <taxon>Peptoniphilaceae</taxon>
        <taxon>Peptoniphilus</taxon>
    </lineage>
</organism>
<reference evidence="2 3" key="1">
    <citation type="journal article" date="2016" name="Appl. Environ. Microbiol.">
        <title>Function and Phylogeny of Bacterial Butyryl Coenzyme A:Acetate Transferases and Their Diversity in the Proximal Colon of Swine.</title>
        <authorList>
            <person name="Trachsel J."/>
            <person name="Bayles D.O."/>
            <person name="Looft T."/>
            <person name="Levine U.Y."/>
            <person name="Allen H.K."/>
        </authorList>
    </citation>
    <scope>NUCLEOTIDE SEQUENCE [LARGE SCALE GENOMIC DNA]</scope>
    <source>
        <strain evidence="2 3">35-6-1</strain>
    </source>
</reference>
<proteinExistence type="predicted"/>